<feature type="region of interest" description="Disordered" evidence="1">
    <location>
        <begin position="109"/>
        <end position="134"/>
    </location>
</feature>
<accession>A0A251PGX2</accession>
<protein>
    <submittedName>
        <fullName evidence="2">Uncharacterized protein</fullName>
    </submittedName>
</protein>
<proteinExistence type="predicted"/>
<dbReference type="Proteomes" id="UP000006882">
    <property type="component" value="Chromosome G4"/>
</dbReference>
<dbReference type="Gramene" id="ONI10280">
    <property type="protein sequence ID" value="ONI10280"/>
    <property type="gene ID" value="PRUPE_4G038400"/>
</dbReference>
<dbReference type="AlphaFoldDB" id="A0A251PGX2"/>
<evidence type="ECO:0000313" key="2">
    <source>
        <dbReference type="EMBL" id="ONI10280.1"/>
    </source>
</evidence>
<evidence type="ECO:0000313" key="3">
    <source>
        <dbReference type="Proteomes" id="UP000006882"/>
    </source>
</evidence>
<dbReference type="EMBL" id="CM007654">
    <property type="protein sequence ID" value="ONI10280.1"/>
    <property type="molecule type" value="Genomic_DNA"/>
</dbReference>
<reference evidence="2 3" key="1">
    <citation type="journal article" date="2013" name="Nat. Genet.">
        <title>The high-quality draft genome of peach (Prunus persica) identifies unique patterns of genetic diversity, domestication and genome evolution.</title>
        <authorList>
            <consortium name="International Peach Genome Initiative"/>
            <person name="Verde I."/>
            <person name="Abbott A.G."/>
            <person name="Scalabrin S."/>
            <person name="Jung S."/>
            <person name="Shu S."/>
            <person name="Marroni F."/>
            <person name="Zhebentyayeva T."/>
            <person name="Dettori M.T."/>
            <person name="Grimwood J."/>
            <person name="Cattonaro F."/>
            <person name="Zuccolo A."/>
            <person name="Rossini L."/>
            <person name="Jenkins J."/>
            <person name="Vendramin E."/>
            <person name="Meisel L.A."/>
            <person name="Decroocq V."/>
            <person name="Sosinski B."/>
            <person name="Prochnik S."/>
            <person name="Mitros T."/>
            <person name="Policriti A."/>
            <person name="Cipriani G."/>
            <person name="Dondini L."/>
            <person name="Ficklin S."/>
            <person name="Goodstein D.M."/>
            <person name="Xuan P."/>
            <person name="Del Fabbro C."/>
            <person name="Aramini V."/>
            <person name="Copetti D."/>
            <person name="Gonzalez S."/>
            <person name="Horner D.S."/>
            <person name="Falchi R."/>
            <person name="Lucas S."/>
            <person name="Mica E."/>
            <person name="Maldonado J."/>
            <person name="Lazzari B."/>
            <person name="Bielenberg D."/>
            <person name="Pirona R."/>
            <person name="Miculan M."/>
            <person name="Barakat A."/>
            <person name="Testolin R."/>
            <person name="Stella A."/>
            <person name="Tartarini S."/>
            <person name="Tonutti P."/>
            <person name="Arus P."/>
            <person name="Orellana A."/>
            <person name="Wells C."/>
            <person name="Main D."/>
            <person name="Vizzotto G."/>
            <person name="Silva H."/>
            <person name="Salamini F."/>
            <person name="Schmutz J."/>
            <person name="Morgante M."/>
            <person name="Rokhsar D.S."/>
        </authorList>
    </citation>
    <scope>NUCLEOTIDE SEQUENCE [LARGE SCALE GENOMIC DNA]</scope>
    <source>
        <strain evidence="3">cv. Nemared</strain>
    </source>
</reference>
<evidence type="ECO:0000256" key="1">
    <source>
        <dbReference type="SAM" id="MobiDB-lite"/>
    </source>
</evidence>
<name>A0A251PGX2_PRUPE</name>
<organism evidence="2 3">
    <name type="scientific">Prunus persica</name>
    <name type="common">Peach</name>
    <name type="synonym">Amygdalus persica</name>
    <dbReference type="NCBI Taxonomy" id="3760"/>
    <lineage>
        <taxon>Eukaryota</taxon>
        <taxon>Viridiplantae</taxon>
        <taxon>Streptophyta</taxon>
        <taxon>Embryophyta</taxon>
        <taxon>Tracheophyta</taxon>
        <taxon>Spermatophyta</taxon>
        <taxon>Magnoliopsida</taxon>
        <taxon>eudicotyledons</taxon>
        <taxon>Gunneridae</taxon>
        <taxon>Pentapetalae</taxon>
        <taxon>rosids</taxon>
        <taxon>fabids</taxon>
        <taxon>Rosales</taxon>
        <taxon>Rosaceae</taxon>
        <taxon>Amygdaloideae</taxon>
        <taxon>Amygdaleae</taxon>
        <taxon>Prunus</taxon>
    </lineage>
</organism>
<sequence length="151" mass="17233">MSNKGLLWLPSYRLDSLKKVIKISGCESSVYLFQSGAEYNLPNLHTILVENCQRMQALIESKGHSDNVADFKVQPRSEKLKVIRISDCENLVYLFKTKMLPYTYSRPRCCHTSQNSKRSPSAGEARASKWKKSQTQKSPSLMLLLLFMIQG</sequence>
<keyword evidence="3" id="KW-1185">Reference proteome</keyword>
<gene>
    <name evidence="2" type="ORF">PRUPE_4G038400</name>
</gene>